<dbReference type="Proteomes" id="UP000273443">
    <property type="component" value="Chromosome"/>
</dbReference>
<evidence type="ECO:0000313" key="19">
    <source>
        <dbReference type="Proteomes" id="UP000033057"/>
    </source>
</evidence>
<evidence type="ECO:0000313" key="13">
    <source>
        <dbReference type="EMBL" id="AZF70239.1"/>
    </source>
</evidence>
<dbReference type="Pfam" id="PF19300">
    <property type="entry name" value="BPD_transp_1_N"/>
    <property type="match status" value="1"/>
</dbReference>
<dbReference type="Proteomes" id="UP000267993">
    <property type="component" value="Chromosome"/>
</dbReference>
<evidence type="ECO:0000313" key="17">
    <source>
        <dbReference type="EMBL" id="AZF80696.1"/>
    </source>
</evidence>
<dbReference type="GO" id="GO:0005886">
    <property type="term" value="C:plasma membrane"/>
    <property type="evidence" value="ECO:0007669"/>
    <property type="project" value="UniProtKB-SubCell"/>
</dbReference>
<feature type="transmembrane region" description="Helical" evidence="7">
    <location>
        <begin position="273"/>
        <end position="299"/>
    </location>
</feature>
<dbReference type="Proteomes" id="UP000033085">
    <property type="component" value="Chromosome"/>
</dbReference>
<dbReference type="InterPro" id="IPR045621">
    <property type="entry name" value="BPD_transp_1_N"/>
</dbReference>
<dbReference type="Proteomes" id="UP000033057">
    <property type="component" value="Chromosome"/>
</dbReference>
<evidence type="ECO:0000313" key="16">
    <source>
        <dbReference type="EMBL" id="AZF78091.1"/>
    </source>
</evidence>
<dbReference type="EMBL" id="CP033236">
    <property type="protein sequence ID" value="AZF70239.1"/>
    <property type="molecule type" value="Genomic_DNA"/>
</dbReference>
<dbReference type="EMBL" id="CP011057">
    <property type="protein sequence ID" value="AKA78510.1"/>
    <property type="molecule type" value="Genomic_DNA"/>
</dbReference>
<evidence type="ECO:0000313" key="25">
    <source>
        <dbReference type="Proteomes" id="UP000273443"/>
    </source>
</evidence>
<dbReference type="EMBL" id="CP011055">
    <property type="protein sequence ID" value="AKA73120.1"/>
    <property type="molecule type" value="Genomic_DNA"/>
</dbReference>
<evidence type="ECO:0000256" key="6">
    <source>
        <dbReference type="ARBA" id="ARBA00023136"/>
    </source>
</evidence>
<keyword evidence="5 7" id="KW-1133">Transmembrane helix</keyword>
<dbReference type="OMA" id="VTDYLWH"/>
<dbReference type="PANTHER" id="PTHR43163:SF6">
    <property type="entry name" value="DIPEPTIDE TRANSPORT SYSTEM PERMEASE PROTEIN DPPB-RELATED"/>
    <property type="match status" value="1"/>
</dbReference>
<comment type="similarity">
    <text evidence="7">Belongs to the binding-protein-dependent transport system permease family.</text>
</comment>
<reference evidence="22 23" key="2">
    <citation type="journal article" date="2018" name="Proc. Natl. Acad. Sci. U.S.A.">
        <title>Nonmutational mechanism of inheritance in the Archaeon Sulfolobus solfataricus.</title>
        <authorList>
            <person name="Payne S."/>
            <person name="McCarthy S."/>
            <person name="Johnson T."/>
            <person name="North E."/>
            <person name="Blum P."/>
        </authorList>
    </citation>
    <scope>NUCLEOTIDE SEQUENCE [LARGE SCALE GENOMIC DNA]</scope>
    <source>
        <strain evidence="13 22">SARC-H</strain>
        <strain evidence="14 26">SARC-I</strain>
        <strain evidence="16 27">SARC-N</strain>
        <strain evidence="17 28">SARC-O</strain>
        <strain evidence="18 23">SUL120</strain>
        <strain evidence="12 24">SULG</strain>
        <strain evidence="15 25">SULM</strain>
    </source>
</reference>
<dbReference type="Gene3D" id="1.10.3720.10">
    <property type="entry name" value="MetI-like"/>
    <property type="match status" value="1"/>
</dbReference>
<keyword evidence="6 7" id="KW-0472">Membrane</keyword>
<evidence type="ECO:0000313" key="24">
    <source>
        <dbReference type="Proteomes" id="UP000273194"/>
    </source>
</evidence>
<evidence type="ECO:0000313" key="21">
    <source>
        <dbReference type="Proteomes" id="UP000033106"/>
    </source>
</evidence>
<feature type="transmembrane region" description="Helical" evidence="7">
    <location>
        <begin position="319"/>
        <end position="345"/>
    </location>
</feature>
<protein>
    <submittedName>
        <fullName evidence="9">ABC transporter permease</fullName>
    </submittedName>
</protein>
<organism evidence="9 20">
    <name type="scientific">Saccharolobus solfataricus</name>
    <name type="common">Sulfolobus solfataricus</name>
    <dbReference type="NCBI Taxonomy" id="2287"/>
    <lineage>
        <taxon>Archaea</taxon>
        <taxon>Thermoproteota</taxon>
        <taxon>Thermoprotei</taxon>
        <taxon>Sulfolobales</taxon>
        <taxon>Sulfolobaceae</taxon>
        <taxon>Saccharolobus</taxon>
    </lineage>
</organism>
<feature type="domain" description="ABC transmembrane type-1" evidence="8">
    <location>
        <begin position="97"/>
        <end position="338"/>
    </location>
</feature>
<dbReference type="EMBL" id="CP033239">
    <property type="protein sequence ID" value="AZF78091.1"/>
    <property type="molecule type" value="Genomic_DNA"/>
</dbReference>
<evidence type="ECO:0000256" key="5">
    <source>
        <dbReference type="ARBA" id="ARBA00022989"/>
    </source>
</evidence>
<dbReference type="AlphaFoldDB" id="A0A0E3K5C6"/>
<dbReference type="Proteomes" id="UP000278715">
    <property type="component" value="Chromosome"/>
</dbReference>
<dbReference type="EMBL" id="CP033241">
    <property type="protein sequence ID" value="AZF83304.1"/>
    <property type="molecule type" value="Genomic_DNA"/>
</dbReference>
<dbReference type="GO" id="GO:0055085">
    <property type="term" value="P:transmembrane transport"/>
    <property type="evidence" value="ECO:0007669"/>
    <property type="project" value="InterPro"/>
</dbReference>
<dbReference type="Proteomes" id="UP000273194">
    <property type="component" value="Chromosome"/>
</dbReference>
<feature type="transmembrane region" description="Helical" evidence="7">
    <location>
        <begin position="136"/>
        <end position="161"/>
    </location>
</feature>
<dbReference type="EMBL" id="CP033235">
    <property type="protein sequence ID" value="AZF67619.1"/>
    <property type="molecule type" value="Genomic_DNA"/>
</dbReference>
<evidence type="ECO:0000313" key="27">
    <source>
        <dbReference type="Proteomes" id="UP000278715"/>
    </source>
</evidence>
<dbReference type="KEGG" id="ssol:SULB_0747"/>
<evidence type="ECO:0000313" key="12">
    <source>
        <dbReference type="EMBL" id="AZF67619.1"/>
    </source>
</evidence>
<dbReference type="EMBL" id="CP033238">
    <property type="protein sequence ID" value="AZF75483.1"/>
    <property type="molecule type" value="Genomic_DNA"/>
</dbReference>
<dbReference type="EMBL" id="CP033240">
    <property type="protein sequence ID" value="AZF80696.1"/>
    <property type="molecule type" value="Genomic_DNA"/>
</dbReference>
<dbReference type="CDD" id="cd06261">
    <property type="entry name" value="TM_PBP2"/>
    <property type="match status" value="1"/>
</dbReference>
<feature type="transmembrane region" description="Helical" evidence="7">
    <location>
        <begin position="220"/>
        <end position="238"/>
    </location>
</feature>
<dbReference type="EMBL" id="CP011056">
    <property type="protein sequence ID" value="AKA75818.1"/>
    <property type="molecule type" value="Genomic_DNA"/>
</dbReference>
<evidence type="ECO:0000256" key="2">
    <source>
        <dbReference type="ARBA" id="ARBA00022448"/>
    </source>
</evidence>
<feature type="transmembrane region" description="Helical" evidence="7">
    <location>
        <begin position="12"/>
        <end position="33"/>
    </location>
</feature>
<proteinExistence type="inferred from homology"/>
<comment type="subcellular location">
    <subcellularLocation>
        <location evidence="1 7">Cell membrane</location>
        <topology evidence="1 7">Multi-pass membrane protein</topology>
    </subcellularLocation>
</comment>
<dbReference type="KEGG" id="ssoa:SULA_0745"/>
<evidence type="ECO:0000256" key="4">
    <source>
        <dbReference type="ARBA" id="ARBA00022692"/>
    </source>
</evidence>
<dbReference type="Proteomes" id="UP000269431">
    <property type="component" value="Chromosome"/>
</dbReference>
<evidence type="ECO:0000313" key="22">
    <source>
        <dbReference type="Proteomes" id="UP000267993"/>
    </source>
</evidence>
<evidence type="ECO:0000313" key="15">
    <source>
        <dbReference type="EMBL" id="AZF75483.1"/>
    </source>
</evidence>
<dbReference type="Pfam" id="PF00528">
    <property type="entry name" value="BPD_transp_1"/>
    <property type="match status" value="1"/>
</dbReference>
<dbReference type="KEGG" id="ssof:SULC_0745"/>
<accession>A0A0E3K5C6</accession>
<evidence type="ECO:0000313" key="14">
    <source>
        <dbReference type="EMBL" id="AZF72859.1"/>
    </source>
</evidence>
<dbReference type="Proteomes" id="UP000275843">
    <property type="component" value="Chromosome"/>
</dbReference>
<reference evidence="9" key="3">
    <citation type="submission" date="2018-10" db="EMBL/GenBank/DDBJ databases">
        <authorList>
            <person name="McCarthy S."/>
            <person name="Gradnigo J."/>
            <person name="Johnson T."/>
            <person name="Payne S."/>
            <person name="Lipzen A."/>
            <person name="Schackwitz W."/>
            <person name="Martin J."/>
            <person name="Moriyama E."/>
            <person name="Blum P."/>
        </authorList>
    </citation>
    <scope>NUCLEOTIDE SEQUENCE</scope>
    <source>
        <strain evidence="9">SARC-B</strain>
        <strain evidence="10">SARC-C</strain>
        <strain evidence="11">SULA</strain>
    </source>
</reference>
<evidence type="ECO:0000313" key="18">
    <source>
        <dbReference type="EMBL" id="AZF83304.1"/>
    </source>
</evidence>
<dbReference type="InterPro" id="IPR000515">
    <property type="entry name" value="MetI-like"/>
</dbReference>
<dbReference type="PROSITE" id="PS50928">
    <property type="entry name" value="ABC_TM1"/>
    <property type="match status" value="1"/>
</dbReference>
<reference evidence="19 20" key="1">
    <citation type="journal article" date="2015" name="Genome Announc.">
        <title>Complete Genome Sequence of Sulfolobus solfataricus Strain 98/2 and Evolved Derivatives.</title>
        <authorList>
            <person name="McCarthy S."/>
            <person name="Gradnigo J."/>
            <person name="Johnson T."/>
            <person name="Payne S."/>
            <person name="Lipzen A."/>
            <person name="Martin J."/>
            <person name="Schackwitz W."/>
            <person name="Moriyama E."/>
            <person name="Blum P."/>
        </authorList>
    </citation>
    <scope>NUCLEOTIDE SEQUENCE [LARGE SCALE GENOMIC DNA]</scope>
    <source>
        <strain evidence="19">98/2 SULC</strain>
        <strain evidence="9">SARC-B</strain>
        <strain evidence="10">SARC-C</strain>
        <strain evidence="11 21">SULA</strain>
        <strain evidence="20">SULB</strain>
    </source>
</reference>
<evidence type="ECO:0000256" key="1">
    <source>
        <dbReference type="ARBA" id="ARBA00004651"/>
    </source>
</evidence>
<evidence type="ECO:0000313" key="20">
    <source>
        <dbReference type="Proteomes" id="UP000033085"/>
    </source>
</evidence>
<dbReference type="PATRIC" id="fig|2287.6.peg.783"/>
<gene>
    <name evidence="11" type="ORF">SULA_0745</name>
    <name evidence="9" type="ORF">SULB_0747</name>
    <name evidence="10" type="ORF">SULC_0745</name>
    <name evidence="12" type="ORF">SULG_03800</name>
    <name evidence="13" type="ORF">SULH_03800</name>
    <name evidence="14" type="ORF">SULI_03800</name>
    <name evidence="15" type="ORF">SULM_03800</name>
    <name evidence="16" type="ORF">SULN_03800</name>
    <name evidence="17" type="ORF">SULO_03810</name>
    <name evidence="18" type="ORF">SULZ_03850</name>
</gene>
<dbReference type="InterPro" id="IPR035906">
    <property type="entry name" value="MetI-like_sf"/>
</dbReference>
<evidence type="ECO:0000313" key="9">
    <source>
        <dbReference type="EMBL" id="AKA73120.1"/>
    </source>
</evidence>
<evidence type="ECO:0000313" key="10">
    <source>
        <dbReference type="EMBL" id="AKA75818.1"/>
    </source>
</evidence>
<keyword evidence="3" id="KW-1003">Cell membrane</keyword>
<evidence type="ECO:0000256" key="7">
    <source>
        <dbReference type="RuleBase" id="RU363032"/>
    </source>
</evidence>
<feature type="transmembrane region" description="Helical" evidence="7">
    <location>
        <begin position="103"/>
        <end position="124"/>
    </location>
</feature>
<sequence>MIFYKFLIKRAIEAFLVIMAELIIVFYLANIAAPNPASVWAGPEASPEQIQIVTELYHLNQPWYIQLYYYLGNFFTGKWGISPLYQTPVISLIEEYLPVTIELAIIALILKIILEISLGILSALKPNGLLDNSIRVVYTITRSAPPFIVALLLLLILSYYFHVFPSSYYMNPILALHESKFYIQIGGHKYYFWFIDNMPILNSLLVGDIPAFVSALDHSILPALALTLFGFGGIVRLTRNSMLEVLNTDYIKTARAKGLKERIVITRHALRNALLSSITLISVIFAGLMQGSLVVETIFNYYGIGYLVAESLLNLDTPTLIAATVVITIVVVISNLVADISYALLDPRIREAL</sequence>
<evidence type="ECO:0000313" key="28">
    <source>
        <dbReference type="Proteomes" id="UP000282269"/>
    </source>
</evidence>
<evidence type="ECO:0000256" key="3">
    <source>
        <dbReference type="ARBA" id="ARBA00022475"/>
    </source>
</evidence>
<dbReference type="Proteomes" id="UP000033106">
    <property type="component" value="Chromosome"/>
</dbReference>
<keyword evidence="4 7" id="KW-0812">Transmembrane</keyword>
<keyword evidence="2 7" id="KW-0813">Transport</keyword>
<dbReference type="EMBL" id="CP033237">
    <property type="protein sequence ID" value="AZF72859.1"/>
    <property type="molecule type" value="Genomic_DNA"/>
</dbReference>
<dbReference type="PANTHER" id="PTHR43163">
    <property type="entry name" value="DIPEPTIDE TRANSPORT SYSTEM PERMEASE PROTEIN DPPB-RELATED"/>
    <property type="match status" value="1"/>
</dbReference>
<evidence type="ECO:0000313" key="26">
    <source>
        <dbReference type="Proteomes" id="UP000275843"/>
    </source>
</evidence>
<name>A0A0E3K5C6_SACSO</name>
<dbReference type="GeneID" id="15298778"/>
<evidence type="ECO:0000259" key="8">
    <source>
        <dbReference type="PROSITE" id="PS50928"/>
    </source>
</evidence>
<dbReference type="Proteomes" id="UP000282269">
    <property type="component" value="Chromosome"/>
</dbReference>
<evidence type="ECO:0000313" key="11">
    <source>
        <dbReference type="EMBL" id="AKA78510.1"/>
    </source>
</evidence>
<dbReference type="RefSeq" id="WP_009988360.1">
    <property type="nucleotide sequence ID" value="NZ_CP011055.2"/>
</dbReference>
<evidence type="ECO:0000313" key="23">
    <source>
        <dbReference type="Proteomes" id="UP000269431"/>
    </source>
</evidence>
<dbReference type="SUPFAM" id="SSF161098">
    <property type="entry name" value="MetI-like"/>
    <property type="match status" value="1"/>
</dbReference>